<dbReference type="SUPFAM" id="SSF51215">
    <property type="entry name" value="Regulatory protein AraC"/>
    <property type="match status" value="1"/>
</dbReference>
<dbReference type="AlphaFoldDB" id="A0A2S0MDF8"/>
<dbReference type="InterPro" id="IPR009057">
    <property type="entry name" value="Homeodomain-like_sf"/>
</dbReference>
<dbReference type="PANTHER" id="PTHR46796">
    <property type="entry name" value="HTH-TYPE TRANSCRIPTIONAL ACTIVATOR RHAS-RELATED"/>
    <property type="match status" value="1"/>
</dbReference>
<evidence type="ECO:0000256" key="4">
    <source>
        <dbReference type="SAM" id="SignalP"/>
    </source>
</evidence>
<keyword evidence="4" id="KW-0732">Signal</keyword>
<keyword evidence="3" id="KW-0804">Transcription</keyword>
<dbReference type="Proteomes" id="UP000239709">
    <property type="component" value="Chromosome"/>
</dbReference>
<dbReference type="InterPro" id="IPR050204">
    <property type="entry name" value="AraC_XylS_family_regulators"/>
</dbReference>
<dbReference type="Gene3D" id="1.10.10.60">
    <property type="entry name" value="Homeodomain-like"/>
    <property type="match status" value="2"/>
</dbReference>
<evidence type="ECO:0000256" key="3">
    <source>
        <dbReference type="ARBA" id="ARBA00023163"/>
    </source>
</evidence>
<dbReference type="InterPro" id="IPR003313">
    <property type="entry name" value="AraC-bd"/>
</dbReference>
<dbReference type="PROSITE" id="PS01124">
    <property type="entry name" value="HTH_ARAC_FAMILY_2"/>
    <property type="match status" value="1"/>
</dbReference>
<dbReference type="SUPFAM" id="SSF46689">
    <property type="entry name" value="Homeodomain-like"/>
    <property type="match status" value="2"/>
</dbReference>
<dbReference type="InterPro" id="IPR037923">
    <property type="entry name" value="HTH-like"/>
</dbReference>
<evidence type="ECO:0000256" key="2">
    <source>
        <dbReference type="ARBA" id="ARBA00023125"/>
    </source>
</evidence>
<name>A0A2S0MDF8_9BURK</name>
<reference evidence="6 7" key="1">
    <citation type="submission" date="2018-03" db="EMBL/GenBank/DDBJ databases">
        <title>Genome sequencing of Ottowia sp.</title>
        <authorList>
            <person name="Kim S.-J."/>
            <person name="Heo J."/>
            <person name="Kwon S.-W."/>
        </authorList>
    </citation>
    <scope>NUCLEOTIDE SEQUENCE [LARGE SCALE GENOMIC DNA]</scope>
    <source>
        <strain evidence="6 7">KADR8-3</strain>
    </source>
</reference>
<dbReference type="GO" id="GO:0043565">
    <property type="term" value="F:sequence-specific DNA binding"/>
    <property type="evidence" value="ECO:0007669"/>
    <property type="project" value="InterPro"/>
</dbReference>
<protein>
    <submittedName>
        <fullName evidence="6">AraC family transcriptional regulator</fullName>
    </submittedName>
</protein>
<dbReference type="KEGG" id="otk:C6570_06485"/>
<keyword evidence="1" id="KW-0805">Transcription regulation</keyword>
<dbReference type="EMBL" id="CP027666">
    <property type="protein sequence ID" value="AVO33935.1"/>
    <property type="molecule type" value="Genomic_DNA"/>
</dbReference>
<accession>A0A2S0MDF8</accession>
<evidence type="ECO:0000313" key="7">
    <source>
        <dbReference type="Proteomes" id="UP000239709"/>
    </source>
</evidence>
<dbReference type="Pfam" id="PF02311">
    <property type="entry name" value="AraC_binding"/>
    <property type="match status" value="1"/>
</dbReference>
<dbReference type="OrthoDB" id="5295226at2"/>
<evidence type="ECO:0000259" key="5">
    <source>
        <dbReference type="PROSITE" id="PS01124"/>
    </source>
</evidence>
<feature type="domain" description="HTH araC/xylS-type" evidence="5">
    <location>
        <begin position="233"/>
        <end position="333"/>
    </location>
</feature>
<feature type="chain" id="PRO_5015516828" evidence="4">
    <location>
        <begin position="29"/>
        <end position="336"/>
    </location>
</feature>
<dbReference type="PANTHER" id="PTHR46796:SF6">
    <property type="entry name" value="ARAC SUBFAMILY"/>
    <property type="match status" value="1"/>
</dbReference>
<evidence type="ECO:0000313" key="6">
    <source>
        <dbReference type="EMBL" id="AVO33935.1"/>
    </source>
</evidence>
<gene>
    <name evidence="6" type="ORF">C6570_06485</name>
</gene>
<organism evidence="6 7">
    <name type="scientific">Ottowia oryzae</name>
    <dbReference type="NCBI Taxonomy" id="2109914"/>
    <lineage>
        <taxon>Bacteria</taxon>
        <taxon>Pseudomonadati</taxon>
        <taxon>Pseudomonadota</taxon>
        <taxon>Betaproteobacteria</taxon>
        <taxon>Burkholderiales</taxon>
        <taxon>Comamonadaceae</taxon>
        <taxon>Ottowia</taxon>
    </lineage>
</organism>
<evidence type="ECO:0000256" key="1">
    <source>
        <dbReference type="ARBA" id="ARBA00023015"/>
    </source>
</evidence>
<dbReference type="InterPro" id="IPR018060">
    <property type="entry name" value="HTH_AraC"/>
</dbReference>
<keyword evidence="7" id="KW-1185">Reference proteome</keyword>
<dbReference type="SMART" id="SM00342">
    <property type="entry name" value="HTH_ARAC"/>
    <property type="match status" value="1"/>
</dbReference>
<sequence length="336" mass="36347">MVRQCRRAGARPVARFCGLLRCPGGAAACGGTFASSTPSNLPTPAHAPSPACRIDEVLARSNARLHRRAALGDGLSVALWSNQRDAMRYQPTHHTLSLYLQGGQGTFREDAPQQRGAPGKLCLMPAGHVVDWVVGEQQQFLHLYFAPERLGPLALRLLECEPREVALPELNFADDPALARLLAAMAALDWATPTSRLRANEFGHAALAQLLMAHSRRVRGVLMRGGLAPSLRRRLADWLQARLAEPVTVGEMAAFCALSEHHFAHAFRISFGCAPHAWLAAQRLERAADLLRGPHHQAGLEAVAVASGHASASHLVRRFRAARGVTPGQYRAASRG</sequence>
<dbReference type="GO" id="GO:0003700">
    <property type="term" value="F:DNA-binding transcription factor activity"/>
    <property type="evidence" value="ECO:0007669"/>
    <property type="project" value="InterPro"/>
</dbReference>
<feature type="signal peptide" evidence="4">
    <location>
        <begin position="1"/>
        <end position="28"/>
    </location>
</feature>
<dbReference type="Pfam" id="PF12833">
    <property type="entry name" value="HTH_18"/>
    <property type="match status" value="1"/>
</dbReference>
<keyword evidence="2" id="KW-0238">DNA-binding</keyword>
<proteinExistence type="predicted"/>